<reference evidence="1" key="1">
    <citation type="journal article" date="2014" name="Int. J. Syst. Evol. Microbiol.">
        <title>Complete genome sequence of Corynebacterium casei LMG S-19264T (=DSM 44701T), isolated from a smear-ripened cheese.</title>
        <authorList>
            <consortium name="US DOE Joint Genome Institute (JGI-PGF)"/>
            <person name="Walter F."/>
            <person name="Albersmeier A."/>
            <person name="Kalinowski J."/>
            <person name="Ruckert C."/>
        </authorList>
    </citation>
    <scope>NUCLEOTIDE SEQUENCE</scope>
    <source>
        <strain evidence="1">CGMCC 1.15763</strain>
    </source>
</reference>
<organism evidence="1 2">
    <name type="scientific">Polaribacter pacificus</name>
    <dbReference type="NCBI Taxonomy" id="1775173"/>
    <lineage>
        <taxon>Bacteria</taxon>
        <taxon>Pseudomonadati</taxon>
        <taxon>Bacteroidota</taxon>
        <taxon>Flavobacteriia</taxon>
        <taxon>Flavobacteriales</taxon>
        <taxon>Flavobacteriaceae</taxon>
    </lineage>
</organism>
<dbReference type="AlphaFoldDB" id="A0A917I1G2"/>
<proteinExistence type="predicted"/>
<protein>
    <recommendedName>
        <fullName evidence="3">DUF3822 domain-containing protein</fullName>
    </recommendedName>
</protein>
<evidence type="ECO:0008006" key="3">
    <source>
        <dbReference type="Google" id="ProtNLM"/>
    </source>
</evidence>
<dbReference type="Gene3D" id="3.30.420.250">
    <property type="match status" value="1"/>
</dbReference>
<name>A0A917I1G2_9FLAO</name>
<dbReference type="CDD" id="cd24013">
    <property type="entry name" value="ASKHA_ATPase_BT3980-like"/>
    <property type="match status" value="1"/>
</dbReference>
<keyword evidence="2" id="KW-1185">Reference proteome</keyword>
<gene>
    <name evidence="1" type="ORF">GCM10011416_23270</name>
</gene>
<accession>A0A917I1G2</accession>
<dbReference type="InterPro" id="IPR024213">
    <property type="entry name" value="DUF3822"/>
</dbReference>
<sequence length="251" mass="29545">MDGFSFCISNLATQEIFHFESHPFKQSCANPVALLTEIEKITKESAILNQDFESVVLIHQNNLATLVPSTLFDKEQLSTYLTYTVKTFSTDYIAYDSLEQAAINNVYVPYVNINNFFFQKYGAFEYKHQATVLIDKLLLHAKNTQKDHFYVHVEKKQIEIIVLKDGQLHLYNSFSYETKEDVLYYILFTAEQLELNPEEFELSFTGWIDKDSELYTFAYQYVRNITFLEIKNDFFEQDKTLNAYNYYINIP</sequence>
<evidence type="ECO:0000313" key="1">
    <source>
        <dbReference type="EMBL" id="GGH03623.1"/>
    </source>
</evidence>
<dbReference type="EMBL" id="BMJW01000003">
    <property type="protein sequence ID" value="GGH03623.1"/>
    <property type="molecule type" value="Genomic_DNA"/>
</dbReference>
<reference evidence="1" key="2">
    <citation type="submission" date="2020-09" db="EMBL/GenBank/DDBJ databases">
        <authorList>
            <person name="Sun Q."/>
            <person name="Zhou Y."/>
        </authorList>
    </citation>
    <scope>NUCLEOTIDE SEQUENCE</scope>
    <source>
        <strain evidence="1">CGMCC 1.15763</strain>
    </source>
</reference>
<dbReference type="Pfam" id="PF12864">
    <property type="entry name" value="DUF3822"/>
    <property type="match status" value="1"/>
</dbReference>
<evidence type="ECO:0000313" key="2">
    <source>
        <dbReference type="Proteomes" id="UP000633278"/>
    </source>
</evidence>
<comment type="caution">
    <text evidence="1">The sequence shown here is derived from an EMBL/GenBank/DDBJ whole genome shotgun (WGS) entry which is preliminary data.</text>
</comment>
<dbReference type="Gene3D" id="3.30.420.260">
    <property type="match status" value="1"/>
</dbReference>
<dbReference type="Proteomes" id="UP000633278">
    <property type="component" value="Unassembled WGS sequence"/>
</dbReference>